<evidence type="ECO:0000256" key="1">
    <source>
        <dbReference type="PROSITE-ProRule" id="PRU00023"/>
    </source>
</evidence>
<feature type="repeat" description="ANK" evidence="1">
    <location>
        <begin position="136"/>
        <end position="168"/>
    </location>
</feature>
<evidence type="ECO:0000313" key="4">
    <source>
        <dbReference type="Proteomes" id="UP000515135"/>
    </source>
</evidence>
<feature type="compositionally biased region" description="Basic and acidic residues" evidence="2">
    <location>
        <begin position="1157"/>
        <end position="1198"/>
    </location>
</feature>
<feature type="region of interest" description="Disordered" evidence="2">
    <location>
        <begin position="977"/>
        <end position="1016"/>
    </location>
</feature>
<sequence>MSTSVTIVGGVKLAQKLNDTKLSKVQTVSMLVPHRSRDEEMKTQDKFQTQRYEECTRLVAGKTRHHWRVIPVDRRHRHSYHLESYASCQVSAMISLGWLSEDGQGGQLHAATRKGKVHIVKKLLKEGTRVDYPNSRDQTALFCACYLGKEKTVKLLLKYGANANERSDNGSTPVHAAAWSCKTGILLRLVRAGGNIRLHDNEGRTPKDWALERDKKKNKKMLILLDQMYMHAVALSNGEITGAAGETVKMYTGTGKNQSAGYISTIPIIPETQLSKAEGGTSALKYVTGGFFTMQNRGILHCCVTSHAAYITGGDSCKLGNFEYAVEKCENQALQKKSLVLQNSRPLAAYNWLAPEIHAGRPPTTMSDIYSFCALIFEIYTGQVPFESLEAHDFRRHVATGKRLLQLEEGSVPLGLDHLVTCGLSYRGVDRLTPLTSYREQLCRELEVLQPANKSPGQVSRCTYTVGASPSCLGETTMDTTQDSVTDQDLVASLPDCLDGKGSLSCDRTSSMKQSPNRRSIPKQGSLSACDTSDKENLPAFPSKFQTVLDNALHAVSNIREDITFQESPIHYLSTQNKQVLQERNETSGADEGVVIFRRDHELKIYNNPEDIEIYDTHMPGEQHTHSTPIVSSRLHQKLQSLLKESPLQPHYEPSTSSSSLSKRWSFLARKSKSVGQLIQTFEAKARGQDTKSNRASKSDLAAQDADSSLYSAEKEDMSISAKEQKQMEARPNLNRSDENGGSKSPNVTSTVLDKDYSSSSISEANTTTDLHWQSAIDRSAATVTDYQDMSKADDSAVSLSLDRKESFYMETQDQDSVIMSREAGSCAAPVEVQYWPQQVETQERCSDTNDKAECMATASTVEASNAQGDSELPANLLSQPNFLDCRFKSLQECQAMDKMSFTTDSSFISSGTEDTSDSEDDSGSSTSKESLQLDPASHVLSKDGGDLRVVHHKFLQSLQERSAFEDDLTQVSALEMSGTSLDQPDNEAKGDIPSTESDPMTREGEELTTEGQQQSVPMESFHPAKVQAVLTSRSRNDSILSETSLEVSAITSSAVLNHSTSISNSESKDGSITSTSSLEVLSLTKALEEMVPVKSQLTNIRMLESPTVKAVEMSESSSEGSEDGSDDNWMFGDGDGRGAGQSKQISNDTENTASPETDRKMEFTREVEVFGRGDCGERGNGVDDSQDKEQGSHECGRKKTRVETYV</sequence>
<name>A0A6P5AAH7_BRABE</name>
<dbReference type="InterPro" id="IPR002110">
    <property type="entry name" value="Ankyrin_rpt"/>
</dbReference>
<dbReference type="InterPro" id="IPR001245">
    <property type="entry name" value="Ser-Thr/Tyr_kinase_cat_dom"/>
</dbReference>
<dbReference type="OrthoDB" id="5962695at2759"/>
<protein>
    <submittedName>
        <fullName evidence="5">Uncharacterized protein LOC109480877</fullName>
    </submittedName>
</protein>
<dbReference type="GO" id="GO:0051306">
    <property type="term" value="P:mitotic sister chromatid separation"/>
    <property type="evidence" value="ECO:0007669"/>
    <property type="project" value="InterPro"/>
</dbReference>
<keyword evidence="1" id="KW-0040">ANK repeat</keyword>
<dbReference type="Proteomes" id="UP000515135">
    <property type="component" value="Unplaced"/>
</dbReference>
<dbReference type="GO" id="GO:0000776">
    <property type="term" value="C:kinetochore"/>
    <property type="evidence" value="ECO:0007669"/>
    <property type="project" value="TreeGrafter"/>
</dbReference>
<dbReference type="SMART" id="SM00248">
    <property type="entry name" value="ANK"/>
    <property type="match status" value="3"/>
</dbReference>
<feature type="compositionally biased region" description="Polar residues" evidence="2">
    <location>
        <begin position="1142"/>
        <end position="1156"/>
    </location>
</feature>
<dbReference type="GeneID" id="109480877"/>
<evidence type="ECO:0000313" key="5">
    <source>
        <dbReference type="RefSeq" id="XP_019638766.1"/>
    </source>
</evidence>
<dbReference type="KEGG" id="bbel:109480877"/>
<dbReference type="RefSeq" id="XP_019638766.1">
    <property type="nucleotide sequence ID" value="XM_019783207.1"/>
</dbReference>
<dbReference type="InterPro" id="IPR036770">
    <property type="entry name" value="Ankyrin_rpt-contain_sf"/>
</dbReference>
<dbReference type="SUPFAM" id="SSF48403">
    <property type="entry name" value="Ankyrin repeat"/>
    <property type="match status" value="1"/>
</dbReference>
<evidence type="ECO:0000259" key="3">
    <source>
        <dbReference type="Pfam" id="PF07714"/>
    </source>
</evidence>
<reference evidence="5" key="1">
    <citation type="submission" date="2025-08" db="UniProtKB">
        <authorList>
            <consortium name="RefSeq"/>
        </authorList>
    </citation>
    <scope>IDENTIFICATION</scope>
    <source>
        <tissue evidence="5">Gonad</tissue>
    </source>
</reference>
<feature type="compositionally biased region" description="Polar residues" evidence="2">
    <location>
        <begin position="742"/>
        <end position="760"/>
    </location>
</feature>
<dbReference type="InterPro" id="IPR011009">
    <property type="entry name" value="Kinase-like_dom_sf"/>
</dbReference>
<dbReference type="FunFam" id="1.25.40.20:FF:000153">
    <property type="entry name" value="inactive serine/threonine-protein kinase TEX14 isoform X3"/>
    <property type="match status" value="1"/>
</dbReference>
<dbReference type="AlphaFoldDB" id="A0A6P5AAH7"/>
<keyword evidence="4" id="KW-1185">Reference proteome</keyword>
<dbReference type="SUPFAM" id="SSF56112">
    <property type="entry name" value="Protein kinase-like (PK-like)"/>
    <property type="match status" value="1"/>
</dbReference>
<dbReference type="Gene3D" id="1.25.40.20">
    <property type="entry name" value="Ankyrin repeat-containing domain"/>
    <property type="match status" value="1"/>
</dbReference>
<dbReference type="InterPro" id="IPR039339">
    <property type="entry name" value="Tex14"/>
</dbReference>
<dbReference type="Pfam" id="PF07714">
    <property type="entry name" value="PK_Tyr_Ser-Thr"/>
    <property type="match status" value="1"/>
</dbReference>
<gene>
    <name evidence="5" type="primary">LOC109480877</name>
</gene>
<feature type="repeat" description="ANK" evidence="1">
    <location>
        <begin position="169"/>
        <end position="201"/>
    </location>
</feature>
<feature type="region of interest" description="Disordered" evidence="2">
    <location>
        <begin position="1109"/>
        <end position="1207"/>
    </location>
</feature>
<dbReference type="PANTHER" id="PTHR23060">
    <property type="entry name" value="TESTIS EXPRESSED GENE 14"/>
    <property type="match status" value="1"/>
</dbReference>
<dbReference type="GO" id="GO:0045171">
    <property type="term" value="C:intercellular bridge"/>
    <property type="evidence" value="ECO:0007669"/>
    <property type="project" value="TreeGrafter"/>
</dbReference>
<dbReference type="Gene3D" id="1.10.510.10">
    <property type="entry name" value="Transferase(Phosphotransferase) domain 1"/>
    <property type="match status" value="1"/>
</dbReference>
<feature type="domain" description="Serine-threonine/tyrosine-protein kinase catalytic" evidence="3">
    <location>
        <begin position="295"/>
        <end position="409"/>
    </location>
</feature>
<dbReference type="PANTHER" id="PTHR23060:SF3">
    <property type="entry name" value="TESTIS EXPRESSED 14, INTERCELLULAR BRIDGE FORMING FACTOR"/>
    <property type="match status" value="1"/>
</dbReference>
<dbReference type="Pfam" id="PF12796">
    <property type="entry name" value="Ank_2"/>
    <property type="match status" value="1"/>
</dbReference>
<dbReference type="GO" id="GO:0008608">
    <property type="term" value="P:attachment of spindle microtubules to kinetochore"/>
    <property type="evidence" value="ECO:0007669"/>
    <property type="project" value="InterPro"/>
</dbReference>
<evidence type="ECO:0000256" key="2">
    <source>
        <dbReference type="SAM" id="MobiDB-lite"/>
    </source>
</evidence>
<feature type="repeat" description="ANK" evidence="1">
    <location>
        <begin position="108"/>
        <end position="135"/>
    </location>
</feature>
<feature type="region of interest" description="Disordered" evidence="2">
    <location>
        <begin position="686"/>
        <end position="760"/>
    </location>
</feature>
<dbReference type="PROSITE" id="PS50088">
    <property type="entry name" value="ANK_REPEAT"/>
    <property type="match status" value="3"/>
</dbReference>
<dbReference type="GO" id="GO:0007140">
    <property type="term" value="P:male meiotic nuclear division"/>
    <property type="evidence" value="ECO:0007669"/>
    <property type="project" value="InterPro"/>
</dbReference>
<feature type="region of interest" description="Disordered" evidence="2">
    <location>
        <begin position="503"/>
        <end position="534"/>
    </location>
</feature>
<proteinExistence type="predicted"/>
<dbReference type="GO" id="GO:0004672">
    <property type="term" value="F:protein kinase activity"/>
    <property type="evidence" value="ECO:0007669"/>
    <property type="project" value="InterPro"/>
</dbReference>
<dbReference type="GO" id="GO:0030496">
    <property type="term" value="C:midbody"/>
    <property type="evidence" value="ECO:0007669"/>
    <property type="project" value="TreeGrafter"/>
</dbReference>
<dbReference type="GO" id="GO:0043063">
    <property type="term" value="P:intercellular bridge organization"/>
    <property type="evidence" value="ECO:0007669"/>
    <property type="project" value="InterPro"/>
</dbReference>
<dbReference type="GO" id="GO:0007094">
    <property type="term" value="P:mitotic spindle assembly checkpoint signaling"/>
    <property type="evidence" value="ECO:0007669"/>
    <property type="project" value="InterPro"/>
</dbReference>
<feature type="compositionally biased region" description="Basic and acidic residues" evidence="2">
    <location>
        <begin position="713"/>
        <end position="729"/>
    </location>
</feature>
<feature type="region of interest" description="Disordered" evidence="2">
    <location>
        <begin position="907"/>
        <end position="945"/>
    </location>
</feature>
<feature type="compositionally biased region" description="Polar residues" evidence="2">
    <location>
        <begin position="506"/>
        <end position="531"/>
    </location>
</feature>
<dbReference type="PROSITE" id="PS50297">
    <property type="entry name" value="ANK_REP_REGION"/>
    <property type="match status" value="1"/>
</dbReference>
<organism evidence="4 5">
    <name type="scientific">Branchiostoma belcheri</name>
    <name type="common">Amphioxus</name>
    <dbReference type="NCBI Taxonomy" id="7741"/>
    <lineage>
        <taxon>Eukaryota</taxon>
        <taxon>Metazoa</taxon>
        <taxon>Chordata</taxon>
        <taxon>Cephalochordata</taxon>
        <taxon>Leptocardii</taxon>
        <taxon>Amphioxiformes</taxon>
        <taxon>Branchiostomatidae</taxon>
        <taxon>Branchiostoma</taxon>
    </lineage>
</organism>
<accession>A0A6P5AAH7</accession>